<dbReference type="Proteomes" id="UP000007239">
    <property type="component" value="Chromosome"/>
</dbReference>
<protein>
    <submittedName>
        <fullName evidence="7">Major facilitator superfamily MFS_1</fullName>
    </submittedName>
</protein>
<accession>F6BIC6</accession>
<feature type="transmembrane region" description="Helical" evidence="6">
    <location>
        <begin position="308"/>
        <end position="325"/>
    </location>
</feature>
<dbReference type="Pfam" id="PF07690">
    <property type="entry name" value="MFS_1"/>
    <property type="match status" value="1"/>
</dbReference>
<comment type="subcellular location">
    <subcellularLocation>
        <location evidence="1">Cell membrane</location>
        <topology evidence="1">Multi-pass membrane protein</topology>
    </subcellularLocation>
</comment>
<dbReference type="PANTHER" id="PTHR23513">
    <property type="entry name" value="INTEGRAL MEMBRANE EFFLUX PROTEIN-RELATED"/>
    <property type="match status" value="1"/>
</dbReference>
<organism evidence="7 8">
    <name type="scientific">Thermoanaerobacterium xylanolyticum (strain ATCC 49914 / DSM 7097 / LX-11)</name>
    <dbReference type="NCBI Taxonomy" id="858215"/>
    <lineage>
        <taxon>Bacteria</taxon>
        <taxon>Bacillati</taxon>
        <taxon>Bacillota</taxon>
        <taxon>Clostridia</taxon>
        <taxon>Thermoanaerobacterales</taxon>
        <taxon>Thermoanaerobacteraceae</taxon>
        <taxon>Thermoanaerobacterium</taxon>
    </lineage>
</organism>
<keyword evidence="3 6" id="KW-0812">Transmembrane</keyword>
<evidence type="ECO:0000256" key="4">
    <source>
        <dbReference type="ARBA" id="ARBA00022989"/>
    </source>
</evidence>
<dbReference type="EMBL" id="CP002739">
    <property type="protein sequence ID" value="AEF16734.1"/>
    <property type="molecule type" value="Genomic_DNA"/>
</dbReference>
<proteinExistence type="predicted"/>
<dbReference type="eggNOG" id="COG2814">
    <property type="taxonomic scope" value="Bacteria"/>
</dbReference>
<dbReference type="RefSeq" id="WP_013787482.1">
    <property type="nucleotide sequence ID" value="NC_015555.1"/>
</dbReference>
<sequence>MNKNIRLLLFAKWISNFGTQLHSLAFPIIVYNQTHSSTILSLAFIAETLPWLFIGPIIPHTLSKKMSDKFILVLCDLMRFLIVVGILNFIKIPYIVLCLIFFLGCFNSIYCSFRTSIIKSNTDDLTLTKTIGISLGVDDLINMLAPAFGALLISIGILPTIFLMADSVSYLLSAFLILKIQSHEDKHLSESESNLNFYHQATEGFHTIFHTIWNNIELKWLVILEGIRSLVEGISIPLLILYVTQILLKSETTFAWSRAISSIFSILASLMYIKFEAKLAKGKFVNIGTAFLTTSLLSMAFFNEIYVFYLASAFLGIGMGIRQLVSENLLIKLTDNCKLPQVTSAFNAFISSLYLLGYGISIF</sequence>
<evidence type="ECO:0000313" key="7">
    <source>
        <dbReference type="EMBL" id="AEF16734.1"/>
    </source>
</evidence>
<dbReference type="InterPro" id="IPR011701">
    <property type="entry name" value="MFS"/>
</dbReference>
<evidence type="ECO:0000256" key="1">
    <source>
        <dbReference type="ARBA" id="ARBA00004651"/>
    </source>
</evidence>
<evidence type="ECO:0000313" key="8">
    <source>
        <dbReference type="Proteomes" id="UP000007239"/>
    </source>
</evidence>
<name>F6BIC6_THEXL</name>
<evidence type="ECO:0000256" key="5">
    <source>
        <dbReference type="ARBA" id="ARBA00023136"/>
    </source>
</evidence>
<dbReference type="GO" id="GO:0005886">
    <property type="term" value="C:plasma membrane"/>
    <property type="evidence" value="ECO:0007669"/>
    <property type="project" value="UniProtKB-SubCell"/>
</dbReference>
<dbReference type="InterPro" id="IPR036259">
    <property type="entry name" value="MFS_trans_sf"/>
</dbReference>
<dbReference type="CDD" id="cd06173">
    <property type="entry name" value="MFS_MefA_like"/>
    <property type="match status" value="1"/>
</dbReference>
<dbReference type="HOGENOM" id="CLU_762763_0_0_9"/>
<feature type="transmembrane region" description="Helical" evidence="6">
    <location>
        <begin position="151"/>
        <end position="178"/>
    </location>
</feature>
<evidence type="ECO:0000256" key="3">
    <source>
        <dbReference type="ARBA" id="ARBA00022692"/>
    </source>
</evidence>
<evidence type="ECO:0000256" key="2">
    <source>
        <dbReference type="ARBA" id="ARBA00022475"/>
    </source>
</evidence>
<dbReference type="SUPFAM" id="SSF103473">
    <property type="entry name" value="MFS general substrate transporter"/>
    <property type="match status" value="1"/>
</dbReference>
<keyword evidence="2" id="KW-1003">Cell membrane</keyword>
<feature type="transmembrane region" description="Helical" evidence="6">
    <location>
        <begin position="39"/>
        <end position="58"/>
    </location>
</feature>
<dbReference type="GO" id="GO:0022857">
    <property type="term" value="F:transmembrane transporter activity"/>
    <property type="evidence" value="ECO:0007669"/>
    <property type="project" value="InterPro"/>
</dbReference>
<feature type="transmembrane region" description="Helical" evidence="6">
    <location>
        <begin position="345"/>
        <end position="362"/>
    </location>
</feature>
<keyword evidence="5 6" id="KW-0472">Membrane</keyword>
<dbReference type="KEGG" id="txy:Thexy_0687"/>
<dbReference type="PANTHER" id="PTHR23513:SF6">
    <property type="entry name" value="MAJOR FACILITATOR SUPERFAMILY ASSOCIATED DOMAIN-CONTAINING PROTEIN"/>
    <property type="match status" value="1"/>
</dbReference>
<gene>
    <name evidence="7" type="ordered locus">Thexy_0687</name>
</gene>
<reference evidence="7" key="1">
    <citation type="submission" date="2011-05" db="EMBL/GenBank/DDBJ databases">
        <title>Complete sequence of Thermoanaerobacterium xylanolyticum LX-11.</title>
        <authorList>
            <consortium name="US DOE Joint Genome Institute"/>
            <person name="Lucas S."/>
            <person name="Han J."/>
            <person name="Lapidus A."/>
            <person name="Cheng J.-F."/>
            <person name="Goodwin L."/>
            <person name="Pitluck S."/>
            <person name="Peters L."/>
            <person name="Mikhailova N."/>
            <person name="Lu M."/>
            <person name="Han C."/>
            <person name="Tapia R."/>
            <person name="Land M."/>
            <person name="Hauser L."/>
            <person name="Kyrpides N."/>
            <person name="Ivanova N."/>
            <person name="Pagani I."/>
            <person name="Hemme C."/>
            <person name="Woyke T."/>
        </authorList>
    </citation>
    <scope>NUCLEOTIDE SEQUENCE</scope>
    <source>
        <strain evidence="7">LX-11</strain>
    </source>
</reference>
<keyword evidence="8" id="KW-1185">Reference proteome</keyword>
<keyword evidence="4 6" id="KW-1133">Transmembrane helix</keyword>
<dbReference type="AlphaFoldDB" id="F6BIC6"/>
<feature type="transmembrane region" description="Helical" evidence="6">
    <location>
        <begin position="254"/>
        <end position="272"/>
    </location>
</feature>
<evidence type="ECO:0000256" key="6">
    <source>
        <dbReference type="SAM" id="Phobius"/>
    </source>
</evidence>